<evidence type="ECO:0000313" key="1">
    <source>
        <dbReference type="EMBL" id="PPQ71549.1"/>
    </source>
</evidence>
<proteinExistence type="predicted"/>
<sequence length="147" mass="16101">MLILLSVHTASSIVPQDYIVSYPSVTHSVGSIIHEKGWRVPRLRLEAIRIHGRMVRVNAVDTAGAVGKSVDGQKNEESGSSSGAVAVVMMHAIKVTRNSRKKSGDLFAKGSAPLTQFHLETHILTNFPRYLLPFFQNSDGWYASLVS</sequence>
<reference evidence="1 2" key="1">
    <citation type="journal article" date="2018" name="Evol. Lett.">
        <title>Horizontal gene cluster transfer increased hallucinogenic mushroom diversity.</title>
        <authorList>
            <person name="Reynolds H.T."/>
            <person name="Vijayakumar V."/>
            <person name="Gluck-Thaler E."/>
            <person name="Korotkin H.B."/>
            <person name="Matheny P.B."/>
            <person name="Slot J.C."/>
        </authorList>
    </citation>
    <scope>NUCLEOTIDE SEQUENCE [LARGE SCALE GENOMIC DNA]</scope>
    <source>
        <strain evidence="1 2">2631</strain>
    </source>
</reference>
<gene>
    <name evidence="1" type="ORF">CVT25_015181</name>
</gene>
<dbReference type="Proteomes" id="UP000283269">
    <property type="component" value="Unassembled WGS sequence"/>
</dbReference>
<keyword evidence="2" id="KW-1185">Reference proteome</keyword>
<evidence type="ECO:0000313" key="2">
    <source>
        <dbReference type="Proteomes" id="UP000283269"/>
    </source>
</evidence>
<protein>
    <submittedName>
        <fullName evidence="1">Uncharacterized protein</fullName>
    </submittedName>
</protein>
<dbReference type="AlphaFoldDB" id="A0A409VZ71"/>
<dbReference type="EMBL" id="NHYD01003859">
    <property type="protein sequence ID" value="PPQ71549.1"/>
    <property type="molecule type" value="Genomic_DNA"/>
</dbReference>
<accession>A0A409VZ71</accession>
<organism evidence="1 2">
    <name type="scientific">Psilocybe cyanescens</name>
    <dbReference type="NCBI Taxonomy" id="93625"/>
    <lineage>
        <taxon>Eukaryota</taxon>
        <taxon>Fungi</taxon>
        <taxon>Dikarya</taxon>
        <taxon>Basidiomycota</taxon>
        <taxon>Agaricomycotina</taxon>
        <taxon>Agaricomycetes</taxon>
        <taxon>Agaricomycetidae</taxon>
        <taxon>Agaricales</taxon>
        <taxon>Agaricineae</taxon>
        <taxon>Strophariaceae</taxon>
        <taxon>Psilocybe</taxon>
    </lineage>
</organism>
<dbReference type="InParanoid" id="A0A409VZ71"/>
<comment type="caution">
    <text evidence="1">The sequence shown here is derived from an EMBL/GenBank/DDBJ whole genome shotgun (WGS) entry which is preliminary data.</text>
</comment>
<name>A0A409VZ71_PSICY</name>